<evidence type="ECO:0000256" key="6">
    <source>
        <dbReference type="ARBA" id="ARBA00022833"/>
    </source>
</evidence>
<evidence type="ECO:0000256" key="2">
    <source>
        <dbReference type="ARBA" id="ARBA00004496"/>
    </source>
</evidence>
<evidence type="ECO:0000256" key="7">
    <source>
        <dbReference type="ARBA" id="ARBA00022917"/>
    </source>
</evidence>
<dbReference type="GO" id="GO:0002196">
    <property type="term" value="F:Ser-tRNA(Ala) deacylase activity"/>
    <property type="evidence" value="ECO:0007669"/>
    <property type="project" value="TreeGrafter"/>
</dbReference>
<comment type="subcellular location">
    <subcellularLocation>
        <location evidence="2">Cytoplasm</location>
    </subcellularLocation>
</comment>
<proteinExistence type="inferred from homology"/>
<protein>
    <recommendedName>
        <fullName evidence="8">Threonyl/alanyl tRNA synthetase SAD domain-containing protein</fullName>
    </recommendedName>
</protein>
<dbReference type="InterPro" id="IPR009000">
    <property type="entry name" value="Transl_B-barrel_sf"/>
</dbReference>
<comment type="cofactor">
    <cofactor evidence="1">
        <name>Zn(2+)</name>
        <dbReference type="ChEBI" id="CHEBI:29105"/>
    </cofactor>
</comment>
<dbReference type="PANTHER" id="PTHR43462:SF1">
    <property type="entry name" value="ALANYL-TRNA EDITING PROTEIN AARSD1"/>
    <property type="match status" value="1"/>
</dbReference>
<evidence type="ECO:0000256" key="1">
    <source>
        <dbReference type="ARBA" id="ARBA00001947"/>
    </source>
</evidence>
<gene>
    <name evidence="9" type="primary">100638563</name>
</gene>
<name>A0A1X7U114_AMPQE</name>
<dbReference type="FunCoup" id="A0A1X7U114">
    <property type="interactions" value="291"/>
</dbReference>
<reference evidence="9" key="2">
    <citation type="submission" date="2017-05" db="UniProtKB">
        <authorList>
            <consortium name="EnsemblMetazoa"/>
        </authorList>
    </citation>
    <scope>IDENTIFICATION</scope>
</reference>
<dbReference type="GO" id="GO:0004812">
    <property type="term" value="F:aminoacyl-tRNA ligase activity"/>
    <property type="evidence" value="ECO:0007669"/>
    <property type="project" value="InterPro"/>
</dbReference>
<evidence type="ECO:0000313" key="10">
    <source>
        <dbReference type="Proteomes" id="UP000007879"/>
    </source>
</evidence>
<sequence>MSLQCQKCSYLREFEAIVLSCKPTVLNQLNCYEVLLNDTILFPAGGGQPSDHGQIAGFDVINVERRGDCSAVHYIMEPVMAGQHVTLCVDWARRFDHMQQHSGQHLITAIADQMYHYKTTSWNLATGIDGKCFIELSSPSITDEELQSIEDKCNECIRNRIAMRARWLDPDSDELKTIRTRGLPDDVAGPVRVIDIEGIDSNMCCGTHVNNLSDIQAIKLLYAEQKKGNTIVYYIAGNRVFHYLGKTVLHEKKLTKLLCTGTTEHCDSVERILKIQKQQNKIIRTQLRELAKLLSFQHLHNEPVDPLAIIHRDDGDNEFMNIIASELTKKDILVFVTVGDNKTNGQFLLASNNETLINDLGPKVTDLLDGKGGGRKGRYQGKVNNMSRRSDVATLLREAIQQK</sequence>
<dbReference type="InterPro" id="IPR012947">
    <property type="entry name" value="tRNA_SAD"/>
</dbReference>
<organism evidence="9">
    <name type="scientific">Amphimedon queenslandica</name>
    <name type="common">Sponge</name>
    <dbReference type="NCBI Taxonomy" id="400682"/>
    <lineage>
        <taxon>Eukaryota</taxon>
        <taxon>Metazoa</taxon>
        <taxon>Porifera</taxon>
        <taxon>Demospongiae</taxon>
        <taxon>Heteroscleromorpha</taxon>
        <taxon>Haplosclerida</taxon>
        <taxon>Niphatidae</taxon>
        <taxon>Amphimedon</taxon>
    </lineage>
</organism>
<dbReference type="KEGG" id="aqu:100638563"/>
<dbReference type="GO" id="GO:0006412">
    <property type="term" value="P:translation"/>
    <property type="evidence" value="ECO:0007669"/>
    <property type="project" value="UniProtKB-KW"/>
</dbReference>
<dbReference type="Gene3D" id="3.10.310.40">
    <property type="match status" value="1"/>
</dbReference>
<dbReference type="Gene3D" id="3.30.980.10">
    <property type="entry name" value="Threonyl-trna Synthetase, Chain A, domain 2"/>
    <property type="match status" value="1"/>
</dbReference>
<comment type="similarity">
    <text evidence="3">Belongs to the class-II aminoacyl-tRNA synthetase family. Alax-L subfamily.</text>
</comment>
<dbReference type="STRING" id="400682.A0A1X7U114"/>
<dbReference type="FunFam" id="3.30.980.10:FF:000007">
    <property type="entry name" value="alanyl-tRNA editing protein Aarsd1"/>
    <property type="match status" value="1"/>
</dbReference>
<keyword evidence="7" id="KW-0648">Protein biosynthesis</keyword>
<dbReference type="GO" id="GO:0043039">
    <property type="term" value="P:tRNA aminoacylation"/>
    <property type="evidence" value="ECO:0007669"/>
    <property type="project" value="InterPro"/>
</dbReference>
<dbReference type="Pfam" id="PF07973">
    <property type="entry name" value="tRNA_SAD"/>
    <property type="match status" value="1"/>
</dbReference>
<dbReference type="OrthoDB" id="288942at2759"/>
<evidence type="ECO:0000256" key="5">
    <source>
        <dbReference type="ARBA" id="ARBA00022723"/>
    </source>
</evidence>
<dbReference type="Proteomes" id="UP000007879">
    <property type="component" value="Unassembled WGS sequence"/>
</dbReference>
<dbReference type="InParanoid" id="A0A1X7U114"/>
<dbReference type="InterPro" id="IPR051335">
    <property type="entry name" value="Alanyl-tRNA_Editing_Enzymes"/>
</dbReference>
<dbReference type="GO" id="GO:0046872">
    <property type="term" value="F:metal ion binding"/>
    <property type="evidence" value="ECO:0007669"/>
    <property type="project" value="UniProtKB-KW"/>
</dbReference>
<evidence type="ECO:0000259" key="8">
    <source>
        <dbReference type="SMART" id="SM00863"/>
    </source>
</evidence>
<keyword evidence="4" id="KW-0963">Cytoplasm</keyword>
<dbReference type="EnsemblMetazoa" id="XM_003389289.2">
    <property type="protein sequence ID" value="XP_003389337.1"/>
    <property type="gene ID" value="LOC100638563"/>
</dbReference>
<evidence type="ECO:0000256" key="4">
    <source>
        <dbReference type="ARBA" id="ARBA00022490"/>
    </source>
</evidence>
<dbReference type="InterPro" id="IPR018163">
    <property type="entry name" value="Thr/Ala-tRNA-synth_IIc_edit"/>
</dbReference>
<keyword evidence="5" id="KW-0479">Metal-binding</keyword>
<dbReference type="eggNOG" id="KOG2105">
    <property type="taxonomic scope" value="Eukaryota"/>
</dbReference>
<reference evidence="10" key="1">
    <citation type="journal article" date="2010" name="Nature">
        <title>The Amphimedon queenslandica genome and the evolution of animal complexity.</title>
        <authorList>
            <person name="Srivastava M."/>
            <person name="Simakov O."/>
            <person name="Chapman J."/>
            <person name="Fahey B."/>
            <person name="Gauthier M.E."/>
            <person name="Mitros T."/>
            <person name="Richards G.S."/>
            <person name="Conaco C."/>
            <person name="Dacre M."/>
            <person name="Hellsten U."/>
            <person name="Larroux C."/>
            <person name="Putnam N.H."/>
            <person name="Stanke M."/>
            <person name="Adamska M."/>
            <person name="Darling A."/>
            <person name="Degnan S.M."/>
            <person name="Oakley T.H."/>
            <person name="Plachetzki D.C."/>
            <person name="Zhai Y."/>
            <person name="Adamski M."/>
            <person name="Calcino A."/>
            <person name="Cummins S.F."/>
            <person name="Goodstein D.M."/>
            <person name="Harris C."/>
            <person name="Jackson D.J."/>
            <person name="Leys S.P."/>
            <person name="Shu S."/>
            <person name="Woodcroft B.J."/>
            <person name="Vervoort M."/>
            <person name="Kosik K.S."/>
            <person name="Manning G."/>
            <person name="Degnan B.M."/>
            <person name="Rokhsar D.S."/>
        </authorList>
    </citation>
    <scope>NUCLEOTIDE SEQUENCE [LARGE SCALE GENOMIC DNA]</scope>
</reference>
<dbReference type="SUPFAM" id="SSF55186">
    <property type="entry name" value="ThrRS/AlaRS common domain"/>
    <property type="match status" value="1"/>
</dbReference>
<dbReference type="GO" id="GO:0005524">
    <property type="term" value="F:ATP binding"/>
    <property type="evidence" value="ECO:0007669"/>
    <property type="project" value="InterPro"/>
</dbReference>
<dbReference type="EnsemblMetazoa" id="Aqu2.1.21055_001">
    <property type="protein sequence ID" value="Aqu2.1.21055_001"/>
    <property type="gene ID" value="Aqu2.1.21055"/>
</dbReference>
<feature type="domain" description="Threonyl/alanyl tRNA synthetase SAD" evidence="8">
    <location>
        <begin position="191"/>
        <end position="233"/>
    </location>
</feature>
<dbReference type="SMART" id="SM00863">
    <property type="entry name" value="tRNA_SAD"/>
    <property type="match status" value="1"/>
</dbReference>
<evidence type="ECO:0000313" key="9">
    <source>
        <dbReference type="EnsemblMetazoa" id="Aqu2.1.21055_001"/>
    </source>
</evidence>
<dbReference type="PANTHER" id="PTHR43462">
    <property type="entry name" value="ALANYL-TRNA EDITING PROTEIN"/>
    <property type="match status" value="1"/>
</dbReference>
<dbReference type="SUPFAM" id="SSF50447">
    <property type="entry name" value="Translation proteins"/>
    <property type="match status" value="1"/>
</dbReference>
<dbReference type="Gene3D" id="2.40.30.130">
    <property type="match status" value="1"/>
</dbReference>
<keyword evidence="10" id="KW-1185">Reference proteome</keyword>
<dbReference type="AlphaFoldDB" id="A0A1X7U114"/>
<accession>A0A1X7U114</accession>
<keyword evidence="6" id="KW-0862">Zinc</keyword>
<dbReference type="GO" id="GO:0005737">
    <property type="term" value="C:cytoplasm"/>
    <property type="evidence" value="ECO:0007669"/>
    <property type="project" value="UniProtKB-SubCell"/>
</dbReference>
<evidence type="ECO:0000256" key="3">
    <source>
        <dbReference type="ARBA" id="ARBA00008429"/>
    </source>
</evidence>